<protein>
    <submittedName>
        <fullName evidence="1">DGQHR domain-containing protein</fullName>
    </submittedName>
</protein>
<dbReference type="EMBL" id="JAQMTI010000158">
    <property type="protein sequence ID" value="MDB9442326.1"/>
    <property type="molecule type" value="Genomic_DNA"/>
</dbReference>
<sequence>MGNKTYFGCLIRQRLDKDTIPFFVFYARVKDIIQWAGVRRAEDSREGTQRVLTPTRRKAITRFVKSGSKNTIPNNILLAFEPNNATFTPLQDKLSQSISDIEIHNNCEKIMEWGILQFSFDKANKDFCAYVVDGQHRLYGLSDYDAEDLPILVVSLVNATVEEQAFQFIVINNKAVRVTTNNVKGIIANLNEEELQFRLLKAGVKYGNTSPTLRDINDLDTSPFQNLLDWPYNKQGNKLVPVSAIEQSLKYLKTTFTFLEEDDDSLFEIFCAIWRAIKQNYSTIWGTDNKFMKKVNINSLNEFIVERLKFAWELSIVDIFDSEQLENQVLGIVRLLPKEFWEEEWSITQLQDSAAVRKQIKEDLSTLADNCKLRRDWYKDLKLPRIIQDID</sequence>
<gene>
    <name evidence="1" type="ORF">PN497_13280</name>
</gene>
<proteinExistence type="predicted"/>
<name>A0ABT4ZSD2_9CYAN</name>
<organism evidence="1 2">
    <name type="scientific">Sphaerospermopsis kisseleviana CS-549</name>
    <dbReference type="NCBI Taxonomy" id="3021783"/>
    <lineage>
        <taxon>Bacteria</taxon>
        <taxon>Bacillati</taxon>
        <taxon>Cyanobacteriota</taxon>
        <taxon>Cyanophyceae</taxon>
        <taxon>Nostocales</taxon>
        <taxon>Aphanizomenonaceae</taxon>
        <taxon>Sphaerospermopsis</taxon>
        <taxon>Sphaerospermopsis kisseleviana</taxon>
    </lineage>
</organism>
<dbReference type="RefSeq" id="WP_096567845.1">
    <property type="nucleotide sequence ID" value="NZ_JAQMTI010000158.1"/>
</dbReference>
<dbReference type="Pfam" id="PF14072">
    <property type="entry name" value="DndB"/>
    <property type="match status" value="1"/>
</dbReference>
<dbReference type="InterPro" id="IPR017642">
    <property type="entry name" value="DNA_S_mod_DndB"/>
</dbReference>
<evidence type="ECO:0000313" key="2">
    <source>
        <dbReference type="Proteomes" id="UP001211711"/>
    </source>
</evidence>
<evidence type="ECO:0000313" key="1">
    <source>
        <dbReference type="EMBL" id="MDB9442326.1"/>
    </source>
</evidence>
<dbReference type="NCBIfam" id="TIGR03187">
    <property type="entry name" value="DGQHR"/>
    <property type="match status" value="1"/>
</dbReference>
<keyword evidence="2" id="KW-1185">Reference proteome</keyword>
<reference evidence="1 2" key="1">
    <citation type="submission" date="2023-01" db="EMBL/GenBank/DDBJ databases">
        <title>Genomes from the Australian National Cyanobacteria Reference Collection.</title>
        <authorList>
            <person name="Willis A."/>
            <person name="Lee E.M.F."/>
        </authorList>
    </citation>
    <scope>NUCLEOTIDE SEQUENCE [LARGE SCALE GENOMIC DNA]</scope>
    <source>
        <strain evidence="1 2">CS-549</strain>
    </source>
</reference>
<dbReference type="Proteomes" id="UP001211711">
    <property type="component" value="Unassembled WGS sequence"/>
</dbReference>
<comment type="caution">
    <text evidence="1">The sequence shown here is derived from an EMBL/GenBank/DDBJ whole genome shotgun (WGS) entry which is preliminary data.</text>
</comment>
<accession>A0ABT4ZSD2</accession>
<dbReference type="CDD" id="cd16413">
    <property type="entry name" value="DGQHR_domain"/>
    <property type="match status" value="1"/>
</dbReference>
<dbReference type="InterPro" id="IPR017601">
    <property type="entry name" value="DGQHR-contain_dom"/>
</dbReference>